<dbReference type="OrthoDB" id="74321at2759"/>
<evidence type="ECO:0000313" key="2">
    <source>
        <dbReference type="EMBL" id="ETW06424.1"/>
    </source>
</evidence>
<organism evidence="2">
    <name type="scientific">Aphanomyces invadans</name>
    <dbReference type="NCBI Taxonomy" id="157072"/>
    <lineage>
        <taxon>Eukaryota</taxon>
        <taxon>Sar</taxon>
        <taxon>Stramenopiles</taxon>
        <taxon>Oomycota</taxon>
        <taxon>Saprolegniomycetes</taxon>
        <taxon>Saprolegniales</taxon>
        <taxon>Verrucalvaceae</taxon>
        <taxon>Aphanomyces</taxon>
    </lineage>
</organism>
<evidence type="ECO:0000256" key="1">
    <source>
        <dbReference type="SAM" id="MobiDB-lite"/>
    </source>
</evidence>
<feature type="region of interest" description="Disordered" evidence="1">
    <location>
        <begin position="1"/>
        <end position="26"/>
    </location>
</feature>
<name>A0A024UJH7_9STRA</name>
<dbReference type="EMBL" id="KI913955">
    <property type="protein sequence ID" value="ETW06424.1"/>
    <property type="molecule type" value="Genomic_DNA"/>
</dbReference>
<dbReference type="AlphaFoldDB" id="A0A024UJH7"/>
<dbReference type="RefSeq" id="XP_008864499.1">
    <property type="nucleotide sequence ID" value="XM_008866277.1"/>
</dbReference>
<accession>A0A024UJH7</accession>
<sequence>MIKARVTKVDGNPATNAARRRNEYQRHAQKRFRKVRSGKRQQLCQLVIELEAEKVAARSPDATTDRRSRREPSRLGRAMWVYVSNVMAARTCLRQGGGIVETWQHVSLPSAPLARHQGLDWITSQLYHTTRDAVLAAQGFPASHHRFIDIQGEDDGSHRPVVTIQHQRVVHEPWTAITARCHSFVIESNGFGYDSVETLCDDNGDA</sequence>
<proteinExistence type="predicted"/>
<protein>
    <submittedName>
        <fullName evidence="2">Uncharacterized protein</fullName>
    </submittedName>
</protein>
<dbReference type="VEuPathDB" id="FungiDB:H310_02683"/>
<gene>
    <name evidence="2" type="ORF">H310_02683</name>
</gene>
<dbReference type="GeneID" id="20079733"/>
<reference evidence="2" key="1">
    <citation type="submission" date="2013-12" db="EMBL/GenBank/DDBJ databases">
        <title>The Genome Sequence of Aphanomyces invadans NJM9701.</title>
        <authorList>
            <consortium name="The Broad Institute Genomics Platform"/>
            <person name="Russ C."/>
            <person name="Tyler B."/>
            <person name="van West P."/>
            <person name="Dieguez-Uribeondo J."/>
            <person name="Young S.K."/>
            <person name="Zeng Q."/>
            <person name="Gargeya S."/>
            <person name="Fitzgerald M."/>
            <person name="Abouelleil A."/>
            <person name="Alvarado L."/>
            <person name="Chapman S.B."/>
            <person name="Gainer-Dewar J."/>
            <person name="Goldberg J."/>
            <person name="Griggs A."/>
            <person name="Gujja S."/>
            <person name="Hansen M."/>
            <person name="Howarth C."/>
            <person name="Imamovic A."/>
            <person name="Ireland A."/>
            <person name="Larimer J."/>
            <person name="McCowan C."/>
            <person name="Murphy C."/>
            <person name="Pearson M."/>
            <person name="Poon T.W."/>
            <person name="Priest M."/>
            <person name="Roberts A."/>
            <person name="Saif S."/>
            <person name="Shea T."/>
            <person name="Sykes S."/>
            <person name="Wortman J."/>
            <person name="Nusbaum C."/>
            <person name="Birren B."/>
        </authorList>
    </citation>
    <scope>NUCLEOTIDE SEQUENCE [LARGE SCALE GENOMIC DNA]</scope>
    <source>
        <strain evidence="2">NJM9701</strain>
    </source>
</reference>